<dbReference type="RefSeq" id="WP_010121196.1">
    <property type="nucleotide sequence ID" value="NZ_DAITTW010000086.1"/>
</dbReference>
<sequence length="183" mass="19453">MSYLLIVHHSPTDKLRGIAAQVLAAARDAAEEVNTELPEALRLEVRERNALEPDVAELRDAAAVILGTTANFGYISGALKHYFDSTFMQLQPPAEGTVPADGGSGTPTGYDGVLGAAKLFSYWIRGGYDTTGAVKAMTAITGGYGWTLAAEPVVFTGEVEPHHDELRAMAENVVGAWFATVTE</sequence>
<dbReference type="STRING" id="863239.GCA_000213935_01129"/>
<name>A0A3D4T115_9CORY</name>
<evidence type="ECO:0000313" key="1">
    <source>
        <dbReference type="EMBL" id="HCT15015.1"/>
    </source>
</evidence>
<protein>
    <submittedName>
        <fullName evidence="1">Flavodoxin</fullName>
    </submittedName>
</protein>
<dbReference type="Gene3D" id="3.40.50.360">
    <property type="match status" value="1"/>
</dbReference>
<proteinExistence type="predicted"/>
<dbReference type="AlphaFoldDB" id="A0A3D4T115"/>
<accession>A0A3D4T115</accession>
<reference evidence="1 2" key="1">
    <citation type="journal article" date="2018" name="Nat. Biotechnol.">
        <title>A standardized bacterial taxonomy based on genome phylogeny substantially revises the tree of life.</title>
        <authorList>
            <person name="Parks D.H."/>
            <person name="Chuvochina M."/>
            <person name="Waite D.W."/>
            <person name="Rinke C."/>
            <person name="Skarshewski A."/>
            <person name="Chaumeil P.A."/>
            <person name="Hugenholtz P."/>
        </authorList>
    </citation>
    <scope>NUCLEOTIDE SEQUENCE [LARGE SCALE GENOMIC DNA]</scope>
    <source>
        <strain evidence="1">UBA11247</strain>
    </source>
</reference>
<dbReference type="SUPFAM" id="SSF52218">
    <property type="entry name" value="Flavoproteins"/>
    <property type="match status" value="1"/>
</dbReference>
<gene>
    <name evidence="1" type="ORF">DIW82_09610</name>
</gene>
<evidence type="ECO:0000313" key="2">
    <source>
        <dbReference type="Proteomes" id="UP000261739"/>
    </source>
</evidence>
<dbReference type="InterPro" id="IPR029039">
    <property type="entry name" value="Flavoprotein-like_sf"/>
</dbReference>
<dbReference type="Proteomes" id="UP000261739">
    <property type="component" value="Unassembled WGS sequence"/>
</dbReference>
<organism evidence="1 2">
    <name type="scientific">Corynebacterium nuruki</name>
    <dbReference type="NCBI Taxonomy" id="1032851"/>
    <lineage>
        <taxon>Bacteria</taxon>
        <taxon>Bacillati</taxon>
        <taxon>Actinomycetota</taxon>
        <taxon>Actinomycetes</taxon>
        <taxon>Mycobacteriales</taxon>
        <taxon>Corynebacteriaceae</taxon>
        <taxon>Corynebacterium</taxon>
    </lineage>
</organism>
<dbReference type="EMBL" id="DQID01000248">
    <property type="protein sequence ID" value="HCT15015.1"/>
    <property type="molecule type" value="Genomic_DNA"/>
</dbReference>
<comment type="caution">
    <text evidence="1">The sequence shown here is derived from an EMBL/GenBank/DDBJ whole genome shotgun (WGS) entry which is preliminary data.</text>
</comment>